<comment type="similarity">
    <text evidence="2">Belongs to the thioredoxin family. DsbE subfamily.</text>
</comment>
<feature type="domain" description="Thioredoxin" evidence="7">
    <location>
        <begin position="35"/>
        <end position="176"/>
    </location>
</feature>
<evidence type="ECO:0000256" key="2">
    <source>
        <dbReference type="ARBA" id="ARBA00007758"/>
    </source>
</evidence>
<accession>A0AAE3T9Q7</accession>
<dbReference type="InterPro" id="IPR013766">
    <property type="entry name" value="Thioredoxin_domain"/>
</dbReference>
<dbReference type="CDD" id="cd03010">
    <property type="entry name" value="TlpA_like_DsbE"/>
    <property type="match status" value="1"/>
</dbReference>
<dbReference type="InterPro" id="IPR036249">
    <property type="entry name" value="Thioredoxin-like_sf"/>
</dbReference>
<dbReference type="PANTHER" id="PTHR42852">
    <property type="entry name" value="THIOL:DISULFIDE INTERCHANGE PROTEIN DSBE"/>
    <property type="match status" value="1"/>
</dbReference>
<comment type="subcellular location">
    <subcellularLocation>
        <location evidence="1">Cell envelope</location>
    </subcellularLocation>
</comment>
<keyword evidence="3" id="KW-0201">Cytochrome c-type biogenesis</keyword>
<dbReference type="GO" id="GO:0017004">
    <property type="term" value="P:cytochrome complex assembly"/>
    <property type="evidence" value="ECO:0007669"/>
    <property type="project" value="UniProtKB-KW"/>
</dbReference>
<keyword evidence="9" id="KW-1185">Reference proteome</keyword>
<keyword evidence="6" id="KW-1133">Transmembrane helix</keyword>
<keyword evidence="4" id="KW-1015">Disulfide bond</keyword>
<evidence type="ECO:0000313" key="8">
    <source>
        <dbReference type="EMBL" id="MDF0602497.1"/>
    </source>
</evidence>
<dbReference type="RefSeq" id="WP_275568625.1">
    <property type="nucleotide sequence ID" value="NZ_JARGYC010000052.1"/>
</dbReference>
<evidence type="ECO:0000259" key="7">
    <source>
        <dbReference type="PROSITE" id="PS51352"/>
    </source>
</evidence>
<dbReference type="Gene3D" id="3.40.30.10">
    <property type="entry name" value="Glutaredoxin"/>
    <property type="match status" value="1"/>
</dbReference>
<reference evidence="8" key="1">
    <citation type="submission" date="2023-03" db="EMBL/GenBank/DDBJ databases">
        <title>Multiphase analysis and comparison of six strains from genera Psychromarinibacter, Lutimaribacter, and Maritimibacter, including a novel species: Psychromarinibacter sediminicola sp. nov.</title>
        <authorList>
            <person name="Wang Y.-H."/>
            <person name="Ye M.-Q."/>
            <person name="Du Z.-J."/>
        </authorList>
    </citation>
    <scope>NUCLEOTIDE SEQUENCE</scope>
    <source>
        <strain evidence="8">C21-152</strain>
    </source>
</reference>
<dbReference type="EMBL" id="JARGYC010000052">
    <property type="protein sequence ID" value="MDF0602497.1"/>
    <property type="molecule type" value="Genomic_DNA"/>
</dbReference>
<proteinExistence type="inferred from homology"/>
<dbReference type="GO" id="GO:0015036">
    <property type="term" value="F:disulfide oxidoreductase activity"/>
    <property type="evidence" value="ECO:0007669"/>
    <property type="project" value="InterPro"/>
</dbReference>
<feature type="transmembrane region" description="Helical" evidence="6">
    <location>
        <begin position="6"/>
        <end position="24"/>
    </location>
</feature>
<dbReference type="GO" id="GO:0030288">
    <property type="term" value="C:outer membrane-bounded periplasmic space"/>
    <property type="evidence" value="ECO:0007669"/>
    <property type="project" value="InterPro"/>
</dbReference>
<dbReference type="Proteomes" id="UP001220964">
    <property type="component" value="Unassembled WGS sequence"/>
</dbReference>
<dbReference type="InterPro" id="IPR013740">
    <property type="entry name" value="Redoxin"/>
</dbReference>
<keyword evidence="6" id="KW-0812">Transmembrane</keyword>
<dbReference type="InterPro" id="IPR017937">
    <property type="entry name" value="Thioredoxin_CS"/>
</dbReference>
<dbReference type="InterPro" id="IPR004799">
    <property type="entry name" value="Periplasmic_diS_OxRdtase_DsbE"/>
</dbReference>
<name>A0AAE3T9Q7_9RHOB</name>
<dbReference type="NCBIfam" id="TIGR00385">
    <property type="entry name" value="dsbE"/>
    <property type="match status" value="1"/>
</dbReference>
<gene>
    <name evidence="8" type="ORF">P1J78_17300</name>
</gene>
<comment type="caution">
    <text evidence="8">The sequence shown here is derived from an EMBL/GenBank/DDBJ whole genome shotgun (WGS) entry which is preliminary data.</text>
</comment>
<dbReference type="InterPro" id="IPR050553">
    <property type="entry name" value="Thioredoxin_ResA/DsbE_sf"/>
</dbReference>
<evidence type="ECO:0000313" key="9">
    <source>
        <dbReference type="Proteomes" id="UP001220964"/>
    </source>
</evidence>
<organism evidence="8 9">
    <name type="scientific">Psychromarinibacter sediminicola</name>
    <dbReference type="NCBI Taxonomy" id="3033385"/>
    <lineage>
        <taxon>Bacteria</taxon>
        <taxon>Pseudomonadati</taxon>
        <taxon>Pseudomonadota</taxon>
        <taxon>Alphaproteobacteria</taxon>
        <taxon>Rhodobacterales</taxon>
        <taxon>Paracoccaceae</taxon>
        <taxon>Psychromarinibacter</taxon>
    </lineage>
</organism>
<keyword evidence="5" id="KW-0676">Redox-active center</keyword>
<sequence length="176" mass="19006">MVKPLVVLPPVVFAALAGLFFFGMNREDPDALPSAIAGQPAPPMQLTPLGDGEPFTDAALREPGVKLVNYWASWCAPCRVEHPNLEALADEGLPIYGINYKDDPEKAMAFLRELGNPYTALAADSRGKTALDWGVYGVPETYVIDGDGKVVLRFAGPVTQRVIEERLRPAIEAAAE</sequence>
<dbReference type="PROSITE" id="PS51352">
    <property type="entry name" value="THIOREDOXIN_2"/>
    <property type="match status" value="1"/>
</dbReference>
<dbReference type="PROSITE" id="PS00194">
    <property type="entry name" value="THIOREDOXIN_1"/>
    <property type="match status" value="1"/>
</dbReference>
<evidence type="ECO:0000256" key="4">
    <source>
        <dbReference type="ARBA" id="ARBA00023157"/>
    </source>
</evidence>
<dbReference type="PANTHER" id="PTHR42852:SF6">
    <property type="entry name" value="THIOL:DISULFIDE INTERCHANGE PROTEIN DSBE"/>
    <property type="match status" value="1"/>
</dbReference>
<evidence type="ECO:0000256" key="5">
    <source>
        <dbReference type="ARBA" id="ARBA00023284"/>
    </source>
</evidence>
<dbReference type="SUPFAM" id="SSF52833">
    <property type="entry name" value="Thioredoxin-like"/>
    <property type="match status" value="1"/>
</dbReference>
<evidence type="ECO:0000256" key="1">
    <source>
        <dbReference type="ARBA" id="ARBA00004196"/>
    </source>
</evidence>
<evidence type="ECO:0000256" key="3">
    <source>
        <dbReference type="ARBA" id="ARBA00022748"/>
    </source>
</evidence>
<evidence type="ECO:0000256" key="6">
    <source>
        <dbReference type="SAM" id="Phobius"/>
    </source>
</evidence>
<protein>
    <submittedName>
        <fullName evidence="8">DsbE family thiol:disulfide interchange protein</fullName>
    </submittedName>
</protein>
<dbReference type="AlphaFoldDB" id="A0AAE3T9Q7"/>
<keyword evidence="6" id="KW-0472">Membrane</keyword>
<dbReference type="Pfam" id="PF08534">
    <property type="entry name" value="Redoxin"/>
    <property type="match status" value="1"/>
</dbReference>